<dbReference type="EC" id="2.3.-.-" evidence="2"/>
<protein>
    <submittedName>
        <fullName evidence="2">GNAT family N-acetyltransferase</fullName>
        <ecNumber evidence="2">2.3.-.-</ecNumber>
    </submittedName>
</protein>
<sequence length="181" mass="21010">MFIHKVDEDVSLKLIELRDADRVFNLTNNSRNYLRQWLPWLDFTTKLEDTQEFIKMCLKDFAENKSINAVILFKGEIVGIAGFNRINWSNKTASIGYWLGEEYQGNGIVTKVAKALTSYAFNDLKLNKVEIRAAVGNLKSRNIPERLGFINEGCIRQSEWLYDHYVDSVVYGMLAHEWNNH</sequence>
<evidence type="ECO:0000313" key="3">
    <source>
        <dbReference type="Proteomes" id="UP001589833"/>
    </source>
</evidence>
<dbReference type="EMBL" id="JBHLTR010000011">
    <property type="protein sequence ID" value="MFC0559116.1"/>
    <property type="molecule type" value="Genomic_DNA"/>
</dbReference>
<reference evidence="2 3" key="1">
    <citation type="submission" date="2024-09" db="EMBL/GenBank/DDBJ databases">
        <authorList>
            <person name="Sun Q."/>
            <person name="Mori K."/>
        </authorList>
    </citation>
    <scope>NUCLEOTIDE SEQUENCE [LARGE SCALE GENOMIC DNA]</scope>
    <source>
        <strain evidence="2 3">NCAIM B.02301</strain>
    </source>
</reference>
<evidence type="ECO:0000259" key="1">
    <source>
        <dbReference type="PROSITE" id="PS51186"/>
    </source>
</evidence>
<dbReference type="RefSeq" id="WP_273846061.1">
    <property type="nucleotide sequence ID" value="NZ_JAQQWT010000016.1"/>
</dbReference>
<dbReference type="Proteomes" id="UP001589833">
    <property type="component" value="Unassembled WGS sequence"/>
</dbReference>
<dbReference type="PANTHER" id="PTHR43441:SF12">
    <property type="entry name" value="RIBOSOMAL N-ACETYLTRANSFERASE YDAF-RELATED"/>
    <property type="match status" value="1"/>
</dbReference>
<proteinExistence type="predicted"/>
<feature type="domain" description="N-acetyltransferase" evidence="1">
    <location>
        <begin position="15"/>
        <end position="176"/>
    </location>
</feature>
<keyword evidence="3" id="KW-1185">Reference proteome</keyword>
<dbReference type="PROSITE" id="PS51186">
    <property type="entry name" value="GNAT"/>
    <property type="match status" value="1"/>
</dbReference>
<dbReference type="InterPro" id="IPR000182">
    <property type="entry name" value="GNAT_dom"/>
</dbReference>
<comment type="caution">
    <text evidence="2">The sequence shown here is derived from an EMBL/GenBank/DDBJ whole genome shotgun (WGS) entry which is preliminary data.</text>
</comment>
<dbReference type="PANTHER" id="PTHR43441">
    <property type="entry name" value="RIBOSOMAL-PROTEIN-SERINE ACETYLTRANSFERASE"/>
    <property type="match status" value="1"/>
</dbReference>
<dbReference type="InterPro" id="IPR051908">
    <property type="entry name" value="Ribosomal_N-acetyltransferase"/>
</dbReference>
<dbReference type="InterPro" id="IPR016181">
    <property type="entry name" value="Acyl_CoA_acyltransferase"/>
</dbReference>
<dbReference type="Gene3D" id="3.40.630.30">
    <property type="match status" value="1"/>
</dbReference>
<dbReference type="Pfam" id="PF13302">
    <property type="entry name" value="Acetyltransf_3"/>
    <property type="match status" value="1"/>
</dbReference>
<accession>A0ABV6NEN1</accession>
<organism evidence="2 3">
    <name type="scientific">Halalkalibacter alkalisediminis</name>
    <dbReference type="NCBI Taxonomy" id="935616"/>
    <lineage>
        <taxon>Bacteria</taxon>
        <taxon>Bacillati</taxon>
        <taxon>Bacillota</taxon>
        <taxon>Bacilli</taxon>
        <taxon>Bacillales</taxon>
        <taxon>Bacillaceae</taxon>
        <taxon>Halalkalibacter</taxon>
    </lineage>
</organism>
<keyword evidence="2" id="KW-0808">Transferase</keyword>
<keyword evidence="2" id="KW-0012">Acyltransferase</keyword>
<gene>
    <name evidence="2" type="ORF">ACFFH4_08630</name>
</gene>
<dbReference type="CDD" id="cd04301">
    <property type="entry name" value="NAT_SF"/>
    <property type="match status" value="1"/>
</dbReference>
<dbReference type="SUPFAM" id="SSF55729">
    <property type="entry name" value="Acyl-CoA N-acyltransferases (Nat)"/>
    <property type="match status" value="1"/>
</dbReference>
<evidence type="ECO:0000313" key="2">
    <source>
        <dbReference type="EMBL" id="MFC0559116.1"/>
    </source>
</evidence>
<name>A0ABV6NEN1_9BACI</name>
<dbReference type="GO" id="GO:0016746">
    <property type="term" value="F:acyltransferase activity"/>
    <property type="evidence" value="ECO:0007669"/>
    <property type="project" value="UniProtKB-KW"/>
</dbReference>